<proteinExistence type="predicted"/>
<dbReference type="Gene3D" id="3.30.200.20">
    <property type="entry name" value="Phosphorylase Kinase, domain 1"/>
    <property type="match status" value="1"/>
</dbReference>
<dbReference type="AlphaFoldDB" id="A0A1E5XHZ8"/>
<reference evidence="2 3" key="1">
    <citation type="journal article" date="2015" name="Genome Announc.">
        <title>Genome Assemblies of Three Soil-Associated Devosia species: D. insulae, D. limi, and D. soli.</title>
        <authorList>
            <person name="Hassan Y.I."/>
            <person name="Lepp D."/>
            <person name="Zhou T."/>
        </authorList>
    </citation>
    <scope>NUCLEOTIDE SEQUENCE [LARGE SCALE GENOMIC DNA]</scope>
    <source>
        <strain evidence="2 3">DS-56</strain>
    </source>
</reference>
<evidence type="ECO:0000259" key="1">
    <source>
        <dbReference type="Pfam" id="PF01636"/>
    </source>
</evidence>
<dbReference type="InterPro" id="IPR011009">
    <property type="entry name" value="Kinase-like_dom_sf"/>
</dbReference>
<dbReference type="PANTHER" id="PTHR21310:SF15">
    <property type="entry name" value="AMINOGLYCOSIDE PHOSPHOTRANSFERASE DOMAIN-CONTAINING PROTEIN"/>
    <property type="match status" value="1"/>
</dbReference>
<gene>
    <name evidence="2" type="ORF">VW23_005920</name>
</gene>
<sequence length="295" mass="33203">MEGVPATEIARLRALVIGTLPQFAGGSFVPLTEGWDSVALECDGWIFKFARHPDAEARLRREVALLAFLKPRVTMPLPQMVLHEGPVPFSQHLKLPGSSLEKPQYLELDEGRRNALATRMAQLYAELHALPLNRMQTVGAVGVDPWMSPDEIMARTEAKLPRGYKGFVKRTMAAYRKLTITGDELVYGYFDGHGWNMAFDHETGMLNGVFDFADSGFGSRHRDLSYSNWVSADLTLRIIERYEELTRFKVNRELVMLYSSALRLAELAEEFLADEHAVANVVDWVAELKQLGFSA</sequence>
<feature type="domain" description="Aminoglycoside phosphotransferase" evidence="1">
    <location>
        <begin position="30"/>
        <end position="239"/>
    </location>
</feature>
<evidence type="ECO:0000313" key="2">
    <source>
        <dbReference type="EMBL" id="OEO28205.1"/>
    </source>
</evidence>
<protein>
    <recommendedName>
        <fullName evidence="1">Aminoglycoside phosphotransferase domain-containing protein</fullName>
    </recommendedName>
</protein>
<evidence type="ECO:0000313" key="3">
    <source>
        <dbReference type="Proteomes" id="UP000095463"/>
    </source>
</evidence>
<dbReference type="PANTHER" id="PTHR21310">
    <property type="entry name" value="AMINOGLYCOSIDE PHOSPHOTRANSFERASE-RELATED-RELATED"/>
    <property type="match status" value="1"/>
</dbReference>
<dbReference type="InterPro" id="IPR051678">
    <property type="entry name" value="AGP_Transferase"/>
</dbReference>
<dbReference type="Proteomes" id="UP000095463">
    <property type="component" value="Unassembled WGS sequence"/>
</dbReference>
<name>A0A1E5XHZ8_9HYPH</name>
<accession>A0A1E5XHZ8</accession>
<dbReference type="SUPFAM" id="SSF56112">
    <property type="entry name" value="Protein kinase-like (PK-like)"/>
    <property type="match status" value="1"/>
</dbReference>
<dbReference type="Pfam" id="PF01636">
    <property type="entry name" value="APH"/>
    <property type="match status" value="1"/>
</dbReference>
<dbReference type="InterPro" id="IPR002575">
    <property type="entry name" value="Aminoglycoside_PTrfase"/>
</dbReference>
<comment type="caution">
    <text evidence="2">The sequence shown here is derived from an EMBL/GenBank/DDBJ whole genome shotgun (WGS) entry which is preliminary data.</text>
</comment>
<dbReference type="EMBL" id="LAJE02000388">
    <property type="protein sequence ID" value="OEO28205.1"/>
    <property type="molecule type" value="Genomic_DNA"/>
</dbReference>
<organism evidence="2 3">
    <name type="scientific">Devosia insulae DS-56</name>
    <dbReference type="NCBI Taxonomy" id="1116389"/>
    <lineage>
        <taxon>Bacteria</taxon>
        <taxon>Pseudomonadati</taxon>
        <taxon>Pseudomonadota</taxon>
        <taxon>Alphaproteobacteria</taxon>
        <taxon>Hyphomicrobiales</taxon>
        <taxon>Devosiaceae</taxon>
        <taxon>Devosia</taxon>
    </lineage>
</organism>
<dbReference type="Gene3D" id="3.90.1200.10">
    <property type="match status" value="1"/>
</dbReference>
<keyword evidence="3" id="KW-1185">Reference proteome</keyword>